<evidence type="ECO:0000256" key="6">
    <source>
        <dbReference type="ARBA" id="ARBA00022605"/>
    </source>
</evidence>
<feature type="active site" description="Schiff-base intermediate with substrate" evidence="12 14">
    <location>
        <position position="162"/>
    </location>
</feature>
<dbReference type="PIRSF" id="PIRSF001365">
    <property type="entry name" value="DHDPS"/>
    <property type="match status" value="1"/>
</dbReference>
<proteinExistence type="inferred from homology"/>
<evidence type="ECO:0000256" key="2">
    <source>
        <dbReference type="ARBA" id="ARBA00005120"/>
    </source>
</evidence>
<dbReference type="GO" id="GO:0019877">
    <property type="term" value="P:diaminopimelate biosynthetic process"/>
    <property type="evidence" value="ECO:0007669"/>
    <property type="project" value="UniProtKB-UniRule"/>
</dbReference>
<keyword evidence="5 12" id="KW-0963">Cytoplasm</keyword>
<dbReference type="Proteomes" id="UP000664545">
    <property type="component" value="Unassembled WGS sequence"/>
</dbReference>
<dbReference type="InterPro" id="IPR020624">
    <property type="entry name" value="Schiff_base-form_aldolases_CS"/>
</dbReference>
<dbReference type="NCBIfam" id="TIGR00674">
    <property type="entry name" value="dapA"/>
    <property type="match status" value="1"/>
</dbReference>
<evidence type="ECO:0000256" key="11">
    <source>
        <dbReference type="ARBA" id="ARBA00047836"/>
    </source>
</evidence>
<dbReference type="PROSITE" id="PS00665">
    <property type="entry name" value="DHDPS_1"/>
    <property type="match status" value="1"/>
</dbReference>
<dbReference type="SUPFAM" id="SSF51569">
    <property type="entry name" value="Aldolase"/>
    <property type="match status" value="1"/>
</dbReference>
<evidence type="ECO:0000256" key="13">
    <source>
        <dbReference type="PIRNR" id="PIRNR001365"/>
    </source>
</evidence>
<evidence type="ECO:0000256" key="15">
    <source>
        <dbReference type="PIRSR" id="PIRSR001365-2"/>
    </source>
</evidence>
<feature type="active site" description="Proton donor/acceptor" evidence="12 14">
    <location>
        <position position="134"/>
    </location>
</feature>
<comment type="caution">
    <text evidence="12">Was originally thought to be a dihydrodipicolinate synthase (DHDPS), catalyzing the condensation of (S)-aspartate-beta-semialdehyde [(S)-ASA] and pyruvate to dihydrodipicolinate (DHDP). However, it was shown in E.coli that the product of the enzymatic reaction is not dihydrodipicolinate but in fact (4S)-4-hydroxy-2,3,4,5-tetrahydro-(2S)-dipicolinic acid (HTPA), and that the consecutive dehydration reaction leading to DHDP is not spontaneous but catalyzed by DapB.</text>
</comment>
<comment type="pathway">
    <text evidence="2 12">Amino-acid biosynthesis; L-lysine biosynthesis via DAP pathway; (S)-tetrahydrodipicolinate from L-aspartate: step 3/4.</text>
</comment>
<feature type="binding site" evidence="12 15">
    <location>
        <position position="204"/>
    </location>
    <ligand>
        <name>pyruvate</name>
        <dbReference type="ChEBI" id="CHEBI:15361"/>
    </ligand>
</feature>
<dbReference type="RefSeq" id="WP_206581357.1">
    <property type="nucleotide sequence ID" value="NZ_JAFJZZ010000001.1"/>
</dbReference>
<dbReference type="GO" id="GO:0005829">
    <property type="term" value="C:cytosol"/>
    <property type="evidence" value="ECO:0007669"/>
    <property type="project" value="TreeGrafter"/>
</dbReference>
<dbReference type="CDD" id="cd00950">
    <property type="entry name" value="DHDPS"/>
    <property type="match status" value="1"/>
</dbReference>
<comment type="similarity">
    <text evidence="3 12 13">Belongs to the DapA family.</text>
</comment>
<evidence type="ECO:0000256" key="1">
    <source>
        <dbReference type="ARBA" id="ARBA00003294"/>
    </source>
</evidence>
<name>A0A939D7C5_CLOAM</name>
<dbReference type="EMBL" id="JAFJZZ010000001">
    <property type="protein sequence ID" value="MBN7772562.1"/>
    <property type="molecule type" value="Genomic_DNA"/>
</dbReference>
<dbReference type="AlphaFoldDB" id="A0A939D7C5"/>
<dbReference type="Gene3D" id="3.20.20.70">
    <property type="entry name" value="Aldolase class I"/>
    <property type="match status" value="1"/>
</dbReference>
<accession>A0A939D7C5</accession>
<evidence type="ECO:0000256" key="12">
    <source>
        <dbReference type="HAMAP-Rule" id="MF_00418"/>
    </source>
</evidence>
<comment type="catalytic activity">
    <reaction evidence="11 12">
        <text>L-aspartate 4-semialdehyde + pyruvate = (2S,4S)-4-hydroxy-2,3,4,5-tetrahydrodipicolinate + H2O + H(+)</text>
        <dbReference type="Rhea" id="RHEA:34171"/>
        <dbReference type="ChEBI" id="CHEBI:15361"/>
        <dbReference type="ChEBI" id="CHEBI:15377"/>
        <dbReference type="ChEBI" id="CHEBI:15378"/>
        <dbReference type="ChEBI" id="CHEBI:67139"/>
        <dbReference type="ChEBI" id="CHEBI:537519"/>
        <dbReference type="EC" id="4.3.3.7"/>
    </reaction>
</comment>
<keyword evidence="9 12" id="KW-0456">Lyase</keyword>
<evidence type="ECO:0000256" key="10">
    <source>
        <dbReference type="ARBA" id="ARBA00023270"/>
    </source>
</evidence>
<dbReference type="HAMAP" id="MF_00418">
    <property type="entry name" value="DapA"/>
    <property type="match status" value="1"/>
</dbReference>
<comment type="subcellular location">
    <subcellularLocation>
        <location evidence="12">Cytoplasm</location>
    </subcellularLocation>
</comment>
<comment type="caution">
    <text evidence="16">The sequence shown here is derived from an EMBL/GenBank/DDBJ whole genome shotgun (WGS) entry which is preliminary data.</text>
</comment>
<evidence type="ECO:0000256" key="5">
    <source>
        <dbReference type="ARBA" id="ARBA00022490"/>
    </source>
</evidence>
<evidence type="ECO:0000313" key="16">
    <source>
        <dbReference type="EMBL" id="MBN7772562.1"/>
    </source>
</evidence>
<feature type="site" description="Part of a proton relay during catalysis" evidence="12">
    <location>
        <position position="45"/>
    </location>
</feature>
<dbReference type="GO" id="GO:0008840">
    <property type="term" value="F:4-hydroxy-tetrahydrodipicolinate synthase activity"/>
    <property type="evidence" value="ECO:0007669"/>
    <property type="project" value="UniProtKB-UniRule"/>
</dbReference>
<evidence type="ECO:0000256" key="9">
    <source>
        <dbReference type="ARBA" id="ARBA00023239"/>
    </source>
</evidence>
<evidence type="ECO:0000256" key="4">
    <source>
        <dbReference type="ARBA" id="ARBA00012086"/>
    </source>
</evidence>
<dbReference type="InterPro" id="IPR005263">
    <property type="entry name" value="DapA"/>
</dbReference>
<evidence type="ECO:0000256" key="7">
    <source>
        <dbReference type="ARBA" id="ARBA00022915"/>
    </source>
</evidence>
<dbReference type="GO" id="GO:0009089">
    <property type="term" value="P:lysine biosynthetic process via diaminopimelate"/>
    <property type="evidence" value="ECO:0007669"/>
    <property type="project" value="UniProtKB-UniRule"/>
</dbReference>
<feature type="site" description="Part of a proton relay during catalysis" evidence="12">
    <location>
        <position position="108"/>
    </location>
</feature>
<keyword evidence="8 12" id="KW-0457">Lysine biosynthesis</keyword>
<dbReference type="PANTHER" id="PTHR12128:SF66">
    <property type="entry name" value="4-HYDROXY-2-OXOGLUTARATE ALDOLASE, MITOCHONDRIAL"/>
    <property type="match status" value="1"/>
</dbReference>
<reference evidence="16" key="1">
    <citation type="submission" date="2021-02" db="EMBL/GenBank/DDBJ databases">
        <title>Abyssanaerobacter marinus gen.nov., sp., nov, anaerobic bacterium isolated from the Onnuri vent field of Indian Ocean and suggestion of Mogibacteriaceae fam. nov., and proposal of reclassification of ambiguous this family's genus member.</title>
        <authorList>
            <person name="Kim Y.J."/>
            <person name="Yang J.-A."/>
        </authorList>
    </citation>
    <scope>NUCLEOTIDE SEQUENCE</scope>
    <source>
        <strain evidence="16">DSM 2634</strain>
    </source>
</reference>
<dbReference type="InterPro" id="IPR013785">
    <property type="entry name" value="Aldolase_TIM"/>
</dbReference>
<evidence type="ECO:0000256" key="8">
    <source>
        <dbReference type="ARBA" id="ARBA00023154"/>
    </source>
</evidence>
<comment type="function">
    <text evidence="1 12">Catalyzes the condensation of (S)-aspartate-beta-semialdehyde [(S)-ASA] and pyruvate to 4-hydroxy-tetrahydrodipicolinate (HTPA).</text>
</comment>
<evidence type="ECO:0000256" key="3">
    <source>
        <dbReference type="ARBA" id="ARBA00007592"/>
    </source>
</evidence>
<organism evidence="16 17">
    <name type="scientific">Clostridium aminobutyricum</name>
    <dbReference type="NCBI Taxonomy" id="33953"/>
    <lineage>
        <taxon>Bacteria</taxon>
        <taxon>Bacillati</taxon>
        <taxon>Bacillota</taxon>
        <taxon>Clostridia</taxon>
        <taxon>Eubacteriales</taxon>
        <taxon>Clostridiaceae</taxon>
        <taxon>Clostridium</taxon>
    </lineage>
</organism>
<dbReference type="SMART" id="SM01130">
    <property type="entry name" value="DHDPS"/>
    <property type="match status" value="1"/>
</dbReference>
<dbReference type="InterPro" id="IPR002220">
    <property type="entry name" value="DapA-like"/>
</dbReference>
<gene>
    <name evidence="12" type="primary">dapA</name>
    <name evidence="16" type="ORF">JYB65_04235</name>
</gene>
<protein>
    <recommendedName>
        <fullName evidence="4 12">4-hydroxy-tetrahydrodipicolinate synthase</fullName>
        <shortName evidence="12">HTPA synthase</shortName>
        <ecNumber evidence="4 12">4.3.3.7</ecNumber>
    </recommendedName>
</protein>
<evidence type="ECO:0000256" key="14">
    <source>
        <dbReference type="PIRSR" id="PIRSR001365-1"/>
    </source>
</evidence>
<dbReference type="PANTHER" id="PTHR12128">
    <property type="entry name" value="DIHYDRODIPICOLINATE SYNTHASE"/>
    <property type="match status" value="1"/>
</dbReference>
<dbReference type="EC" id="4.3.3.7" evidence="4 12"/>
<keyword evidence="6 12" id="KW-0028">Amino-acid biosynthesis</keyword>
<comment type="subunit">
    <text evidence="12">Homotetramer; dimer of dimers.</text>
</comment>
<dbReference type="PRINTS" id="PR00146">
    <property type="entry name" value="DHPICSNTHASE"/>
</dbReference>
<sequence>MTLFSGAGVALVTPFKDGLVDYDRLGELIDWQIDQGIDAIVSCGTTGEASTLKDEEHIETVRFTVERSQGKVPVIAGAGSNDTDHAVWMSKELEAAGADGLLLVTPYYNKCTQKGLIQHYIMIADSVNIPCILYSVAGRTGVNITPATVAELSKHPNIVGIKEASGNMSQVVEIAKYVSDDFALYSGNDDIIVPLLSVGSVGAISTVANIAPKDTHDMIQSYLSGDVKKAMKMQLSMKSLIDAMFIEVNPIPVKAALNIMGFIEREYRLPLCEPDNKTLFKISSEIKNYGLSSIK</sequence>
<keyword evidence="17" id="KW-1185">Reference proteome</keyword>
<dbReference type="Pfam" id="PF00701">
    <property type="entry name" value="DHDPS"/>
    <property type="match status" value="1"/>
</dbReference>
<evidence type="ECO:0000313" key="17">
    <source>
        <dbReference type="Proteomes" id="UP000664545"/>
    </source>
</evidence>
<keyword evidence="7 12" id="KW-0220">Diaminopimelate biosynthesis</keyword>
<feature type="binding site" evidence="12 15">
    <location>
        <position position="46"/>
    </location>
    <ligand>
        <name>pyruvate</name>
        <dbReference type="ChEBI" id="CHEBI:15361"/>
    </ligand>
</feature>
<keyword evidence="10 12" id="KW-0704">Schiff base</keyword>